<protein>
    <submittedName>
        <fullName evidence="2">ZM domain-containing protein</fullName>
    </submittedName>
</protein>
<reference evidence="2" key="1">
    <citation type="submission" date="2016-06" db="UniProtKB">
        <authorList>
            <consortium name="WormBaseParasite"/>
        </authorList>
    </citation>
    <scope>IDENTIFICATION</scope>
</reference>
<dbReference type="AlphaFoldDB" id="A0A183DM81"/>
<name>A0A183DM81_9BILA</name>
<dbReference type="WBParaSite" id="GPUH_0000983301-mRNA-1">
    <property type="protein sequence ID" value="GPUH_0000983301-mRNA-1"/>
    <property type="gene ID" value="GPUH_0000983301"/>
</dbReference>
<accession>A0A183DM81</accession>
<organism evidence="2">
    <name type="scientific">Gongylonema pulchrum</name>
    <dbReference type="NCBI Taxonomy" id="637853"/>
    <lineage>
        <taxon>Eukaryota</taxon>
        <taxon>Metazoa</taxon>
        <taxon>Ecdysozoa</taxon>
        <taxon>Nematoda</taxon>
        <taxon>Chromadorea</taxon>
        <taxon>Rhabditida</taxon>
        <taxon>Spirurina</taxon>
        <taxon>Spiruromorpha</taxon>
        <taxon>Spiruroidea</taxon>
        <taxon>Gongylonematidae</taxon>
        <taxon>Gongylonema</taxon>
    </lineage>
</organism>
<evidence type="ECO:0000256" key="1">
    <source>
        <dbReference type="SAM" id="MobiDB-lite"/>
    </source>
</evidence>
<sequence length="65" mass="7222">LQIASKHNLRLGPHNIETVLNQKQRYLRDESGPGGGSLSSEWTSSPRKVVFTTKPTPEVHINSAR</sequence>
<feature type="region of interest" description="Disordered" evidence="1">
    <location>
        <begin position="26"/>
        <end position="65"/>
    </location>
</feature>
<evidence type="ECO:0000313" key="2">
    <source>
        <dbReference type="WBParaSite" id="GPUH_0000983301-mRNA-1"/>
    </source>
</evidence>
<proteinExistence type="predicted"/>